<dbReference type="EMBL" id="DXGH01000073">
    <property type="protein sequence ID" value="HIW82660.1"/>
    <property type="molecule type" value="Genomic_DNA"/>
</dbReference>
<organism evidence="2 3">
    <name type="scientific">Candidatus Acetatifactor stercoripullorum</name>
    <dbReference type="NCBI Taxonomy" id="2838414"/>
    <lineage>
        <taxon>Bacteria</taxon>
        <taxon>Bacillati</taxon>
        <taxon>Bacillota</taxon>
        <taxon>Clostridia</taxon>
        <taxon>Lachnospirales</taxon>
        <taxon>Lachnospiraceae</taxon>
        <taxon>Acetatifactor</taxon>
    </lineage>
</organism>
<gene>
    <name evidence="2" type="ORF">H9742_14260</name>
</gene>
<reference evidence="2" key="2">
    <citation type="submission" date="2021-04" db="EMBL/GenBank/DDBJ databases">
        <authorList>
            <person name="Gilroy R."/>
        </authorList>
    </citation>
    <scope>NUCLEOTIDE SEQUENCE</scope>
    <source>
        <strain evidence="2">CHK195-6426</strain>
    </source>
</reference>
<name>A0A9D1R813_9FIRM</name>
<dbReference type="Pfam" id="PF14301">
    <property type="entry name" value="DUF4376"/>
    <property type="match status" value="1"/>
</dbReference>
<feature type="domain" description="DUF4376" evidence="1">
    <location>
        <begin position="100"/>
        <end position="198"/>
    </location>
</feature>
<sequence>MAYIKFLGAEDVRKADVLPMTLHTVRITGEIEPNTGGFRLYLDEKCLYPLDNGEYESYTTLYREGEGWFELSDDESVYTSPDAEEDSGIAEPVPITLDAVRAAKLLEVSAACERVIYAGVDVVLPGGTQEHFSLTEKDQINLFGKQAQLAAGVQQLEYHQDGHPCRYYSQEEMQAIITAAMQYVSYHTTYCNSLNMWIKDVGTVEEINAIYYGVEIPEAYQSEVLKDYFAGAAKGTGEDLADEIS</sequence>
<dbReference type="AlphaFoldDB" id="A0A9D1R813"/>
<dbReference type="Proteomes" id="UP000824265">
    <property type="component" value="Unassembled WGS sequence"/>
</dbReference>
<protein>
    <submittedName>
        <fullName evidence="2">Acyl carrier protein</fullName>
    </submittedName>
</protein>
<reference evidence="2" key="1">
    <citation type="journal article" date="2021" name="PeerJ">
        <title>Extensive microbial diversity within the chicken gut microbiome revealed by metagenomics and culture.</title>
        <authorList>
            <person name="Gilroy R."/>
            <person name="Ravi A."/>
            <person name="Getino M."/>
            <person name="Pursley I."/>
            <person name="Horton D.L."/>
            <person name="Alikhan N.F."/>
            <person name="Baker D."/>
            <person name="Gharbi K."/>
            <person name="Hall N."/>
            <person name="Watson M."/>
            <person name="Adriaenssens E.M."/>
            <person name="Foster-Nyarko E."/>
            <person name="Jarju S."/>
            <person name="Secka A."/>
            <person name="Antonio M."/>
            <person name="Oren A."/>
            <person name="Chaudhuri R.R."/>
            <person name="La Ragione R."/>
            <person name="Hildebrand F."/>
            <person name="Pallen M.J."/>
        </authorList>
    </citation>
    <scope>NUCLEOTIDE SEQUENCE</scope>
    <source>
        <strain evidence="2">CHK195-6426</strain>
    </source>
</reference>
<evidence type="ECO:0000313" key="2">
    <source>
        <dbReference type="EMBL" id="HIW82660.1"/>
    </source>
</evidence>
<evidence type="ECO:0000259" key="1">
    <source>
        <dbReference type="Pfam" id="PF14301"/>
    </source>
</evidence>
<dbReference type="InterPro" id="IPR025484">
    <property type="entry name" value="DUF4376"/>
</dbReference>
<evidence type="ECO:0000313" key="3">
    <source>
        <dbReference type="Proteomes" id="UP000824265"/>
    </source>
</evidence>
<accession>A0A9D1R813</accession>
<proteinExistence type="predicted"/>
<comment type="caution">
    <text evidence="2">The sequence shown here is derived from an EMBL/GenBank/DDBJ whole genome shotgun (WGS) entry which is preliminary data.</text>
</comment>